<dbReference type="AlphaFoldDB" id="A0AAW2D4J5"/>
<name>A0AAW2D4J5_9ROSI</name>
<dbReference type="Proteomes" id="UP001459277">
    <property type="component" value="Unassembled WGS sequence"/>
</dbReference>
<proteinExistence type="predicted"/>
<protein>
    <submittedName>
        <fullName evidence="1">Uncharacterized protein</fullName>
    </submittedName>
</protein>
<comment type="caution">
    <text evidence="1">The sequence shown here is derived from an EMBL/GenBank/DDBJ whole genome shotgun (WGS) entry which is preliminary data.</text>
</comment>
<sequence>MVMWLQTLSNKNKAKANGALVERVDVYIKVYRRKDGAAVTPHVQENMNRMEELLSQEGMRLQGELGSGVLWSIDDAYAWVFGLESPGRVYGGGDLESPHLEEVSQTLHSLPRLHRRQPERLKGFSSWRTTPLSLGSN</sequence>
<gene>
    <name evidence="1" type="ORF">SO802_011826</name>
</gene>
<organism evidence="1 2">
    <name type="scientific">Lithocarpus litseifolius</name>
    <dbReference type="NCBI Taxonomy" id="425828"/>
    <lineage>
        <taxon>Eukaryota</taxon>
        <taxon>Viridiplantae</taxon>
        <taxon>Streptophyta</taxon>
        <taxon>Embryophyta</taxon>
        <taxon>Tracheophyta</taxon>
        <taxon>Spermatophyta</taxon>
        <taxon>Magnoliopsida</taxon>
        <taxon>eudicotyledons</taxon>
        <taxon>Gunneridae</taxon>
        <taxon>Pentapetalae</taxon>
        <taxon>rosids</taxon>
        <taxon>fabids</taxon>
        <taxon>Fagales</taxon>
        <taxon>Fagaceae</taxon>
        <taxon>Lithocarpus</taxon>
    </lineage>
</organism>
<keyword evidence="2" id="KW-1185">Reference proteome</keyword>
<evidence type="ECO:0000313" key="1">
    <source>
        <dbReference type="EMBL" id="KAL0004265.1"/>
    </source>
</evidence>
<reference evidence="1 2" key="1">
    <citation type="submission" date="2024-01" db="EMBL/GenBank/DDBJ databases">
        <title>A telomere-to-telomere, gap-free genome of sweet tea (Lithocarpus litseifolius).</title>
        <authorList>
            <person name="Zhou J."/>
        </authorList>
    </citation>
    <scope>NUCLEOTIDE SEQUENCE [LARGE SCALE GENOMIC DNA]</scope>
    <source>
        <strain evidence="1">Zhou-2022a</strain>
        <tissue evidence="1">Leaf</tissue>
    </source>
</reference>
<dbReference type="Pfam" id="PF03004">
    <property type="entry name" value="Transposase_24"/>
    <property type="match status" value="1"/>
</dbReference>
<dbReference type="InterPro" id="IPR004252">
    <property type="entry name" value="Probable_transposase_24"/>
</dbReference>
<evidence type="ECO:0000313" key="2">
    <source>
        <dbReference type="Proteomes" id="UP001459277"/>
    </source>
</evidence>
<accession>A0AAW2D4J5</accession>
<dbReference type="EMBL" id="JAZDWU010000004">
    <property type="protein sequence ID" value="KAL0004265.1"/>
    <property type="molecule type" value="Genomic_DNA"/>
</dbReference>